<name>A0AC61QRB6_9BACT</name>
<organism evidence="1 2">
    <name type="scientific">Palleniella muris</name>
    <dbReference type="NCBI Taxonomy" id="3038145"/>
    <lineage>
        <taxon>Bacteria</taxon>
        <taxon>Pseudomonadati</taxon>
        <taxon>Bacteroidota</taxon>
        <taxon>Bacteroidia</taxon>
        <taxon>Bacteroidales</taxon>
        <taxon>Prevotellaceae</taxon>
        <taxon>Palleniella</taxon>
    </lineage>
</organism>
<dbReference type="EMBL" id="SRZC01000008">
    <property type="protein sequence ID" value="TGX82608.1"/>
    <property type="molecule type" value="Genomic_DNA"/>
</dbReference>
<evidence type="ECO:0000313" key="1">
    <source>
        <dbReference type="EMBL" id="TGX82608.1"/>
    </source>
</evidence>
<keyword evidence="2" id="KW-1185">Reference proteome</keyword>
<dbReference type="Proteomes" id="UP000308886">
    <property type="component" value="Unassembled WGS sequence"/>
</dbReference>
<keyword evidence="1" id="KW-0378">Hydrolase</keyword>
<accession>A0AC61QRB6</accession>
<protein>
    <submittedName>
        <fullName evidence="1">HAD family hydrolase</fullName>
    </submittedName>
</protein>
<reference evidence="1" key="1">
    <citation type="submission" date="2019-04" db="EMBL/GenBank/DDBJ databases">
        <title>Microbes associate with the intestines of laboratory mice.</title>
        <authorList>
            <person name="Navarre W."/>
            <person name="Wong E."/>
            <person name="Huang K."/>
            <person name="Tropini C."/>
            <person name="Ng K."/>
            <person name="Yu B."/>
        </authorList>
    </citation>
    <scope>NUCLEOTIDE SEQUENCE</scope>
    <source>
        <strain evidence="1">NM73_A23</strain>
    </source>
</reference>
<sequence>MEKAKVAYLVKHGFEEFCPKVALFDMDGVLYDSMPNHAKAWRESMASYGLEMSEEEAYAFEGMRGFETIKIVAGKQWNREISDEESVEMYRVKSDCYSACPTAPMMRGTYELQQEMRRLGLDIGVVTGSGQISLLERVKADYKGLVNTEVFVTALNIKKGKPAPDPYLKGMQLAGTKPWETIVVENAPLGVRAGVAAGAFTIAVNTGPLPDEMLLDEGADLLFHSMDEFRNELRGILTPCRNS</sequence>
<evidence type="ECO:0000313" key="2">
    <source>
        <dbReference type="Proteomes" id="UP000308886"/>
    </source>
</evidence>
<gene>
    <name evidence="1" type="ORF">E5358_06045</name>
</gene>
<proteinExistence type="predicted"/>
<comment type="caution">
    <text evidence="1">The sequence shown here is derived from an EMBL/GenBank/DDBJ whole genome shotgun (WGS) entry which is preliminary data.</text>
</comment>